<comment type="caution">
    <text evidence="1">The sequence shown here is derived from an EMBL/GenBank/DDBJ whole genome shotgun (WGS) entry which is preliminary data.</text>
</comment>
<gene>
    <name evidence="1" type="ORF">CgunFtcFv8_024866</name>
</gene>
<dbReference type="AlphaFoldDB" id="A0AAN8HLS3"/>
<dbReference type="Proteomes" id="UP001331515">
    <property type="component" value="Unassembled WGS sequence"/>
</dbReference>
<name>A0AAN8HLS3_CHAGU</name>
<sequence length="218" mass="24314">MFGRYYEADVDQTNECDLYGSRDSPVKTGYSPGNLSRRLAPSRTVGARGYYADECPRKTPARPIEEHVVPSPDCTLPGPTPELPFTARLSAERVKAFRACLAHFQPRKYVLFRSCLRLLGLMASAILVVRLGRLHMREFQHWVAALRLDPVRHGARRVLVTMKCIMALRHWLHPTFLVRGVPMGAVLSRKVVTTDACLGGWGGIYEGRPGADTSNGHT</sequence>
<evidence type="ECO:0000313" key="1">
    <source>
        <dbReference type="EMBL" id="KAK5921139.1"/>
    </source>
</evidence>
<proteinExistence type="predicted"/>
<organism evidence="1 2">
    <name type="scientific">Champsocephalus gunnari</name>
    <name type="common">Mackerel icefish</name>
    <dbReference type="NCBI Taxonomy" id="52237"/>
    <lineage>
        <taxon>Eukaryota</taxon>
        <taxon>Metazoa</taxon>
        <taxon>Chordata</taxon>
        <taxon>Craniata</taxon>
        <taxon>Vertebrata</taxon>
        <taxon>Euteleostomi</taxon>
        <taxon>Actinopterygii</taxon>
        <taxon>Neopterygii</taxon>
        <taxon>Teleostei</taxon>
        <taxon>Neoteleostei</taxon>
        <taxon>Acanthomorphata</taxon>
        <taxon>Eupercaria</taxon>
        <taxon>Perciformes</taxon>
        <taxon>Notothenioidei</taxon>
        <taxon>Channichthyidae</taxon>
        <taxon>Champsocephalus</taxon>
    </lineage>
</organism>
<reference evidence="1 2" key="1">
    <citation type="journal article" date="2023" name="Mol. Biol. Evol.">
        <title>Genomics of Secondarily Temperate Adaptation in the Only Non-Antarctic Icefish.</title>
        <authorList>
            <person name="Rivera-Colon A.G."/>
            <person name="Rayamajhi N."/>
            <person name="Minhas B.F."/>
            <person name="Madrigal G."/>
            <person name="Bilyk K.T."/>
            <person name="Yoon V."/>
            <person name="Hune M."/>
            <person name="Gregory S."/>
            <person name="Cheng C.H.C."/>
            <person name="Catchen J.M."/>
        </authorList>
    </citation>
    <scope>NUCLEOTIDE SEQUENCE [LARGE SCALE GENOMIC DNA]</scope>
    <source>
        <tissue evidence="1">White muscle</tissue>
    </source>
</reference>
<dbReference type="PANTHER" id="PTHR33050">
    <property type="entry name" value="REVERSE TRANSCRIPTASE DOMAIN-CONTAINING PROTEIN"/>
    <property type="match status" value="1"/>
</dbReference>
<evidence type="ECO:0000313" key="2">
    <source>
        <dbReference type="Proteomes" id="UP001331515"/>
    </source>
</evidence>
<accession>A0AAN8HLS3</accession>
<dbReference type="PANTHER" id="PTHR33050:SF7">
    <property type="entry name" value="RIBONUCLEASE H"/>
    <property type="match status" value="1"/>
</dbReference>
<dbReference type="InterPro" id="IPR052055">
    <property type="entry name" value="Hepadnavirus_pol/RT"/>
</dbReference>
<keyword evidence="2" id="KW-1185">Reference proteome</keyword>
<protein>
    <submittedName>
        <fullName evidence="1">Uncharacterized protein</fullName>
    </submittedName>
</protein>
<dbReference type="EMBL" id="JAURVH010001523">
    <property type="protein sequence ID" value="KAK5921139.1"/>
    <property type="molecule type" value="Genomic_DNA"/>
</dbReference>